<feature type="compositionally biased region" description="Basic residues" evidence="1">
    <location>
        <begin position="150"/>
        <end position="159"/>
    </location>
</feature>
<protein>
    <recommendedName>
        <fullName evidence="4">Nitronate monooxygenase domain-containing protein</fullName>
    </recommendedName>
</protein>
<keyword evidence="3" id="KW-1185">Reference proteome</keyword>
<dbReference type="EMBL" id="BLIO01000001">
    <property type="protein sequence ID" value="GFE17288.1"/>
    <property type="molecule type" value="Genomic_DNA"/>
</dbReference>
<reference evidence="2 3" key="1">
    <citation type="submission" date="2019-12" db="EMBL/GenBank/DDBJ databases">
        <title>Whole genome shotgun sequence of Streptomyces hygroscopicus subsp. glebosus NBRC 13786.</title>
        <authorList>
            <person name="Ichikawa N."/>
            <person name="Kimura A."/>
            <person name="Kitahashi Y."/>
            <person name="Komaki H."/>
            <person name="Tamura T."/>
        </authorList>
    </citation>
    <scope>NUCLEOTIDE SEQUENCE [LARGE SCALE GENOMIC DNA]</scope>
    <source>
        <strain evidence="2 3">NBRC 13786</strain>
    </source>
</reference>
<feature type="region of interest" description="Disordered" evidence="1">
    <location>
        <begin position="1"/>
        <end position="25"/>
    </location>
</feature>
<dbReference type="AlphaFoldDB" id="A0A640T1V1"/>
<evidence type="ECO:0000256" key="1">
    <source>
        <dbReference type="SAM" id="MobiDB-lite"/>
    </source>
</evidence>
<sequence>MSRVFSCGGARGRRERPETEPRTGRPAAGVTLTVLLYRAGSSTLVVRFPKHWPRLVIRKSKRSAGKGTNLTAFTTPVCRRLGIEVPVVQAPIGSAATVELAAAVAEAGGIGTLALTWVSAPEAVRGGQHDGAGAGGRGRGAPGARDRGGRYRRRARLGRRTGAGGAGRMAGHPARSSSGAPVQS</sequence>
<dbReference type="Gene3D" id="3.20.20.70">
    <property type="entry name" value="Aldolase class I"/>
    <property type="match status" value="1"/>
</dbReference>
<dbReference type="Proteomes" id="UP000430079">
    <property type="component" value="Unassembled WGS sequence"/>
</dbReference>
<gene>
    <name evidence="2" type="ORF">Sgleb_53350</name>
</gene>
<feature type="compositionally biased region" description="Gly residues" evidence="1">
    <location>
        <begin position="129"/>
        <end position="141"/>
    </location>
</feature>
<dbReference type="SUPFAM" id="SSF51412">
    <property type="entry name" value="Inosine monophosphate dehydrogenase (IMPDH)"/>
    <property type="match status" value="1"/>
</dbReference>
<dbReference type="InterPro" id="IPR013785">
    <property type="entry name" value="Aldolase_TIM"/>
</dbReference>
<feature type="region of interest" description="Disordered" evidence="1">
    <location>
        <begin position="126"/>
        <end position="184"/>
    </location>
</feature>
<name>A0A640T1V1_9ACTN</name>
<proteinExistence type="predicted"/>
<organism evidence="2 3">
    <name type="scientific">Streptomyces glebosus</name>
    <dbReference type="NCBI Taxonomy" id="249580"/>
    <lineage>
        <taxon>Bacteria</taxon>
        <taxon>Bacillati</taxon>
        <taxon>Actinomycetota</taxon>
        <taxon>Actinomycetes</taxon>
        <taxon>Kitasatosporales</taxon>
        <taxon>Streptomycetaceae</taxon>
        <taxon>Streptomyces</taxon>
    </lineage>
</organism>
<accession>A0A640T1V1</accession>
<evidence type="ECO:0008006" key="4">
    <source>
        <dbReference type="Google" id="ProtNLM"/>
    </source>
</evidence>
<evidence type="ECO:0000313" key="3">
    <source>
        <dbReference type="Proteomes" id="UP000430079"/>
    </source>
</evidence>
<evidence type="ECO:0000313" key="2">
    <source>
        <dbReference type="EMBL" id="GFE17288.1"/>
    </source>
</evidence>
<comment type="caution">
    <text evidence="2">The sequence shown here is derived from an EMBL/GenBank/DDBJ whole genome shotgun (WGS) entry which is preliminary data.</text>
</comment>